<dbReference type="Pfam" id="PF07238">
    <property type="entry name" value="PilZ"/>
    <property type="match status" value="1"/>
</dbReference>
<dbReference type="Proteomes" id="UP000283003">
    <property type="component" value="Unassembled WGS sequence"/>
</dbReference>
<gene>
    <name evidence="2" type="ORF">EKN06_15170</name>
</gene>
<dbReference type="AlphaFoldDB" id="A0A437GU29"/>
<name>A0A437GU29_9SPHN</name>
<dbReference type="InterPro" id="IPR009875">
    <property type="entry name" value="PilZ_domain"/>
</dbReference>
<evidence type="ECO:0000313" key="3">
    <source>
        <dbReference type="Proteomes" id="UP000283003"/>
    </source>
</evidence>
<sequence length="128" mass="14484">MFPPNGSEGTKVGRRSHERWAIRVAGCYRSPTGGDVFISVADVSEYGCCFVNPSRNLFIGDAVMVYIDGLDPVEAEVRWHDRGIRAGFRFKRPLDKQQMELLVSHCGARAKPVPELWRDMEWTGERAL</sequence>
<dbReference type="OrthoDB" id="7432877at2"/>
<organism evidence="2 3">
    <name type="scientific">Croceicoccus ponticola</name>
    <dbReference type="NCBI Taxonomy" id="2217664"/>
    <lineage>
        <taxon>Bacteria</taxon>
        <taxon>Pseudomonadati</taxon>
        <taxon>Pseudomonadota</taxon>
        <taxon>Alphaproteobacteria</taxon>
        <taxon>Sphingomonadales</taxon>
        <taxon>Erythrobacteraceae</taxon>
        <taxon>Croceicoccus</taxon>
    </lineage>
</organism>
<evidence type="ECO:0000259" key="1">
    <source>
        <dbReference type="Pfam" id="PF07238"/>
    </source>
</evidence>
<accession>A0A437GU29</accession>
<keyword evidence="3" id="KW-1185">Reference proteome</keyword>
<protein>
    <submittedName>
        <fullName evidence="2">PilZ domain-containing protein</fullName>
    </submittedName>
</protein>
<dbReference type="EMBL" id="RXOL01000012">
    <property type="protein sequence ID" value="RVQ64743.1"/>
    <property type="molecule type" value="Genomic_DNA"/>
</dbReference>
<evidence type="ECO:0000313" key="2">
    <source>
        <dbReference type="EMBL" id="RVQ64743.1"/>
    </source>
</evidence>
<dbReference type="RefSeq" id="WP_127613751.1">
    <property type="nucleotide sequence ID" value="NZ_RXOL01000012.1"/>
</dbReference>
<reference evidence="2 3" key="1">
    <citation type="submission" date="2018-12" db="EMBL/GenBank/DDBJ databases">
        <title>Croceicoccus ponticola sp. nov., a lipolytic bacterium isolated from seawater.</title>
        <authorList>
            <person name="Yoon J.-H."/>
        </authorList>
    </citation>
    <scope>NUCLEOTIDE SEQUENCE [LARGE SCALE GENOMIC DNA]</scope>
    <source>
        <strain evidence="2 3">GM-16</strain>
    </source>
</reference>
<feature type="domain" description="PilZ" evidence="1">
    <location>
        <begin position="14"/>
        <end position="106"/>
    </location>
</feature>
<comment type="caution">
    <text evidence="2">The sequence shown here is derived from an EMBL/GenBank/DDBJ whole genome shotgun (WGS) entry which is preliminary data.</text>
</comment>
<proteinExistence type="predicted"/>
<dbReference type="GO" id="GO:0035438">
    <property type="term" value="F:cyclic-di-GMP binding"/>
    <property type="evidence" value="ECO:0007669"/>
    <property type="project" value="InterPro"/>
</dbReference>